<dbReference type="Gene3D" id="3.40.50.2300">
    <property type="match status" value="1"/>
</dbReference>
<reference evidence="3" key="1">
    <citation type="journal article" date="2014" name="Int. J. Syst. Evol. Microbiol.">
        <title>Complete genome sequence of Corynebacterium casei LMG S-19264T (=DSM 44701T), isolated from a smear-ripened cheese.</title>
        <authorList>
            <consortium name="US DOE Joint Genome Institute (JGI-PGF)"/>
            <person name="Walter F."/>
            <person name="Albersmeier A."/>
            <person name="Kalinowski J."/>
            <person name="Ruckert C."/>
        </authorList>
    </citation>
    <scope>NUCLEOTIDE SEQUENCE</scope>
    <source>
        <strain evidence="3">KCTC 12113</strain>
    </source>
</reference>
<dbReference type="PROSITE" id="PS50110">
    <property type="entry name" value="RESPONSE_REGULATORY"/>
    <property type="match status" value="1"/>
</dbReference>
<evidence type="ECO:0000256" key="1">
    <source>
        <dbReference type="PROSITE-ProRule" id="PRU00169"/>
    </source>
</evidence>
<sequence length="148" mass="17104">MDKTNLHLLLADDDLDDRDFFTYALEEISFPVILNTVNNGMELMDYLLSELAQFPDVIFLDLNMPLKSGLECIEEIKSNDKLRHIPIVIYSTSRNRDVVNQLYEIGAHFYIQKPSTFAKLKAVINTAVTLFKNENLEYPTKDNFIIEP</sequence>
<dbReference type="SUPFAM" id="SSF52172">
    <property type="entry name" value="CheY-like"/>
    <property type="match status" value="1"/>
</dbReference>
<organism evidence="3 4">
    <name type="scientific">Arenibacter certesii</name>
    <dbReference type="NCBI Taxonomy" id="228955"/>
    <lineage>
        <taxon>Bacteria</taxon>
        <taxon>Pseudomonadati</taxon>
        <taxon>Bacteroidota</taxon>
        <taxon>Flavobacteriia</taxon>
        <taxon>Flavobacteriales</taxon>
        <taxon>Flavobacteriaceae</taxon>
        <taxon>Arenibacter</taxon>
    </lineage>
</organism>
<dbReference type="PANTHER" id="PTHR44520:SF2">
    <property type="entry name" value="RESPONSE REGULATOR RCP1"/>
    <property type="match status" value="1"/>
</dbReference>
<dbReference type="SMART" id="SM00448">
    <property type="entry name" value="REC"/>
    <property type="match status" value="1"/>
</dbReference>
<gene>
    <name evidence="3" type="ORF">GCM10007383_38150</name>
</gene>
<evidence type="ECO:0000313" key="3">
    <source>
        <dbReference type="EMBL" id="GGW50810.1"/>
    </source>
</evidence>
<dbReference type="InterPro" id="IPR052893">
    <property type="entry name" value="TCS_response_regulator"/>
</dbReference>
<feature type="domain" description="Response regulatory" evidence="2">
    <location>
        <begin position="7"/>
        <end position="128"/>
    </location>
</feature>
<comment type="caution">
    <text evidence="3">The sequence shown here is derived from an EMBL/GenBank/DDBJ whole genome shotgun (WGS) entry which is preliminary data.</text>
</comment>
<feature type="modified residue" description="4-aspartylphosphate" evidence="1">
    <location>
        <position position="61"/>
    </location>
</feature>
<dbReference type="AlphaFoldDB" id="A0A918J7M8"/>
<dbReference type="EMBL" id="BMWP01000047">
    <property type="protein sequence ID" value="GGW50810.1"/>
    <property type="molecule type" value="Genomic_DNA"/>
</dbReference>
<protein>
    <recommendedName>
        <fullName evidence="2">Response regulatory domain-containing protein</fullName>
    </recommendedName>
</protein>
<reference evidence="3" key="2">
    <citation type="submission" date="2020-09" db="EMBL/GenBank/DDBJ databases">
        <authorList>
            <person name="Sun Q."/>
            <person name="Kim S."/>
        </authorList>
    </citation>
    <scope>NUCLEOTIDE SEQUENCE</scope>
    <source>
        <strain evidence="3">KCTC 12113</strain>
    </source>
</reference>
<dbReference type="GO" id="GO:0000160">
    <property type="term" value="P:phosphorelay signal transduction system"/>
    <property type="evidence" value="ECO:0007669"/>
    <property type="project" value="InterPro"/>
</dbReference>
<evidence type="ECO:0000259" key="2">
    <source>
        <dbReference type="PROSITE" id="PS50110"/>
    </source>
</evidence>
<name>A0A918J7M8_9FLAO</name>
<dbReference type="Proteomes" id="UP000634668">
    <property type="component" value="Unassembled WGS sequence"/>
</dbReference>
<evidence type="ECO:0000313" key="4">
    <source>
        <dbReference type="Proteomes" id="UP000634668"/>
    </source>
</evidence>
<keyword evidence="1" id="KW-0597">Phosphoprotein</keyword>
<dbReference type="InterPro" id="IPR001789">
    <property type="entry name" value="Sig_transdc_resp-reg_receiver"/>
</dbReference>
<dbReference type="Pfam" id="PF00072">
    <property type="entry name" value="Response_reg"/>
    <property type="match status" value="1"/>
</dbReference>
<proteinExistence type="predicted"/>
<dbReference type="RefSeq" id="WP_026814889.1">
    <property type="nucleotide sequence ID" value="NZ_BMWP01000047.1"/>
</dbReference>
<dbReference type="InterPro" id="IPR011006">
    <property type="entry name" value="CheY-like_superfamily"/>
</dbReference>
<accession>A0A918J7M8</accession>
<keyword evidence="4" id="KW-1185">Reference proteome</keyword>
<dbReference type="PANTHER" id="PTHR44520">
    <property type="entry name" value="RESPONSE REGULATOR RCP1-RELATED"/>
    <property type="match status" value="1"/>
</dbReference>